<gene>
    <name evidence="1" type="ORF">CORC01_09568</name>
</gene>
<proteinExistence type="predicted"/>
<organism evidence="1 2">
    <name type="scientific">Colletotrichum orchidophilum</name>
    <dbReference type="NCBI Taxonomy" id="1209926"/>
    <lineage>
        <taxon>Eukaryota</taxon>
        <taxon>Fungi</taxon>
        <taxon>Dikarya</taxon>
        <taxon>Ascomycota</taxon>
        <taxon>Pezizomycotina</taxon>
        <taxon>Sordariomycetes</taxon>
        <taxon>Hypocreomycetidae</taxon>
        <taxon>Glomerellales</taxon>
        <taxon>Glomerellaceae</taxon>
        <taxon>Colletotrichum</taxon>
    </lineage>
</organism>
<name>A0A1G4B1C2_9PEZI</name>
<accession>A0A1G4B1C2</accession>
<dbReference type="GeneID" id="34562707"/>
<keyword evidence="2" id="KW-1185">Reference proteome</keyword>
<dbReference type="AlphaFoldDB" id="A0A1G4B1C2"/>
<evidence type="ECO:0000313" key="2">
    <source>
        <dbReference type="Proteomes" id="UP000176998"/>
    </source>
</evidence>
<sequence>MLFGPALYQATIPTWHLTWIGRRSYARRYECHFGWVICVPGRSASDWKAGGLCGAA</sequence>
<comment type="caution">
    <text evidence="1">The sequence shown here is derived from an EMBL/GenBank/DDBJ whole genome shotgun (WGS) entry which is preliminary data.</text>
</comment>
<evidence type="ECO:0000313" key="1">
    <source>
        <dbReference type="EMBL" id="OHE95181.1"/>
    </source>
</evidence>
<dbReference type="EMBL" id="MJBS01000087">
    <property type="protein sequence ID" value="OHE95181.1"/>
    <property type="molecule type" value="Genomic_DNA"/>
</dbReference>
<reference evidence="1 2" key="1">
    <citation type="submission" date="2016-09" db="EMBL/GenBank/DDBJ databases">
        <authorList>
            <person name="Capua I."/>
            <person name="De Benedictis P."/>
            <person name="Joannis T."/>
            <person name="Lombin L.H."/>
            <person name="Cattoli G."/>
        </authorList>
    </citation>
    <scope>NUCLEOTIDE SEQUENCE [LARGE SCALE GENOMIC DNA]</scope>
    <source>
        <strain evidence="1 2">IMI 309357</strain>
    </source>
</reference>
<dbReference type="Proteomes" id="UP000176998">
    <property type="component" value="Unassembled WGS sequence"/>
</dbReference>
<protein>
    <submittedName>
        <fullName evidence="1">Uncharacterized protein</fullName>
    </submittedName>
</protein>
<dbReference type="RefSeq" id="XP_022472343.1">
    <property type="nucleotide sequence ID" value="XM_022621197.1"/>
</dbReference>